<protein>
    <submittedName>
        <fullName evidence="2">Transcriptional regulator</fullName>
    </submittedName>
</protein>
<proteinExistence type="predicted"/>
<dbReference type="Gene3D" id="3.30.450.180">
    <property type="match status" value="1"/>
</dbReference>
<sequence>MTAASKPKDAIRRRELAAFLRSRRERITPEQVGLPSGGRRRTPGLRREEVAQLAGVGVTWYTWLEQGRDINASAQVLEAVSATLRLDPHERAHLFTLAGVLKPKAEPEGTAVSPGLRSILTKLEPYPAAVHNARTDILAYNRVYDWLFDVSRLPFEERNALLQCFTNPEWQARIQNWTDGVPRSVAQFRASMAEHIGEPSWKSLVKRLRQESPAFEVLWRRHDVQPLNNHTKRFLHPEAGRLCFDYTQLWLGRRSDVRLTTYTPADAETEAKLLARWGRG</sequence>
<reference evidence="2" key="1">
    <citation type="submission" date="2023-03" db="EMBL/GenBank/DDBJ databases">
        <title>Amycolatopsis taiwanensis NBRC 103393.</title>
        <authorList>
            <person name="Ichikawa N."/>
            <person name="Sato H."/>
            <person name="Tonouchi N."/>
        </authorList>
    </citation>
    <scope>NUCLEOTIDE SEQUENCE</scope>
    <source>
        <strain evidence="2">NBRC 103393</strain>
    </source>
</reference>
<accession>A0A9W6QU77</accession>
<dbReference type="InterPro" id="IPR001387">
    <property type="entry name" value="Cro/C1-type_HTH"/>
</dbReference>
<organism evidence="2 3">
    <name type="scientific">Amycolatopsis taiwanensis</name>
    <dbReference type="NCBI Taxonomy" id="342230"/>
    <lineage>
        <taxon>Bacteria</taxon>
        <taxon>Bacillati</taxon>
        <taxon>Actinomycetota</taxon>
        <taxon>Actinomycetes</taxon>
        <taxon>Pseudonocardiales</taxon>
        <taxon>Pseudonocardiaceae</taxon>
        <taxon>Amycolatopsis</taxon>
    </lineage>
</organism>
<dbReference type="InterPro" id="IPR010982">
    <property type="entry name" value="Lambda_DNA-bd_dom_sf"/>
</dbReference>
<dbReference type="Pfam" id="PF13560">
    <property type="entry name" value="HTH_31"/>
    <property type="match status" value="1"/>
</dbReference>
<dbReference type="CDD" id="cd00093">
    <property type="entry name" value="HTH_XRE"/>
    <property type="match status" value="1"/>
</dbReference>
<comment type="caution">
    <text evidence="2">The sequence shown here is derived from an EMBL/GenBank/DDBJ whole genome shotgun (WGS) entry which is preliminary data.</text>
</comment>
<keyword evidence="3" id="KW-1185">Reference proteome</keyword>
<name>A0A9W6QU77_9PSEU</name>
<dbReference type="RefSeq" id="WP_285485845.1">
    <property type="nucleotide sequence ID" value="NZ_BSTI01000001.1"/>
</dbReference>
<evidence type="ECO:0000259" key="1">
    <source>
        <dbReference type="SMART" id="SM00530"/>
    </source>
</evidence>
<gene>
    <name evidence="2" type="ORF">Atai01_07400</name>
</gene>
<dbReference type="SMART" id="SM00530">
    <property type="entry name" value="HTH_XRE"/>
    <property type="match status" value="1"/>
</dbReference>
<evidence type="ECO:0000313" key="3">
    <source>
        <dbReference type="Proteomes" id="UP001165136"/>
    </source>
</evidence>
<dbReference type="Pfam" id="PF17765">
    <property type="entry name" value="MLTR_LBD"/>
    <property type="match status" value="1"/>
</dbReference>
<dbReference type="Gene3D" id="1.10.260.40">
    <property type="entry name" value="lambda repressor-like DNA-binding domains"/>
    <property type="match status" value="1"/>
</dbReference>
<dbReference type="Proteomes" id="UP001165136">
    <property type="component" value="Unassembled WGS sequence"/>
</dbReference>
<dbReference type="GO" id="GO:0003677">
    <property type="term" value="F:DNA binding"/>
    <property type="evidence" value="ECO:0007669"/>
    <property type="project" value="InterPro"/>
</dbReference>
<dbReference type="PANTHER" id="PTHR35010">
    <property type="entry name" value="BLL4672 PROTEIN-RELATED"/>
    <property type="match status" value="1"/>
</dbReference>
<dbReference type="InterPro" id="IPR041413">
    <property type="entry name" value="MLTR_LBD"/>
</dbReference>
<dbReference type="PANTHER" id="PTHR35010:SF2">
    <property type="entry name" value="BLL4672 PROTEIN"/>
    <property type="match status" value="1"/>
</dbReference>
<dbReference type="AlphaFoldDB" id="A0A9W6QU77"/>
<evidence type="ECO:0000313" key="2">
    <source>
        <dbReference type="EMBL" id="GLY64121.1"/>
    </source>
</evidence>
<dbReference type="SUPFAM" id="SSF47413">
    <property type="entry name" value="lambda repressor-like DNA-binding domains"/>
    <property type="match status" value="1"/>
</dbReference>
<dbReference type="EMBL" id="BSTI01000001">
    <property type="protein sequence ID" value="GLY64121.1"/>
    <property type="molecule type" value="Genomic_DNA"/>
</dbReference>
<feature type="domain" description="HTH cro/C1-type" evidence="1">
    <location>
        <begin position="19"/>
        <end position="91"/>
    </location>
</feature>